<reference evidence="1" key="1">
    <citation type="submission" date="2021-11" db="EMBL/GenBank/DDBJ databases">
        <title>Study of the species diversity of bacterial strains isolated from a unique natural object - Shulgan-Tash cave (Bashkiria).</title>
        <authorList>
            <person name="Sazanova A.L."/>
            <person name="Chirak E.R."/>
            <person name="Safronova V.I."/>
        </authorList>
    </citation>
    <scope>NUCLEOTIDE SEQUENCE</scope>
    <source>
        <strain evidence="1">P1</strain>
    </source>
</reference>
<evidence type="ECO:0000313" key="2">
    <source>
        <dbReference type="Proteomes" id="UP001059663"/>
    </source>
</evidence>
<name>A0AC61U8M2_9MICO</name>
<sequence>MVGSSRTSRSAPPGEAAGEEHAASLPAREVLAGPVDLVGHPDELEGLHDERGLPLRVDGPRWPVRDAAHRDHLADEQVLGRPVLLRHVGDAGGALPWGEGAQVDPVDRDAPGGGRAQPDEGPDEGGLAAAVAPHEGEHRPAGDVEVDTADDRVTPDGGSRAAAGQVAHPSPPE</sequence>
<organism evidence="1 2">
    <name type="scientific">Janibacter limosus</name>
    <dbReference type="NCBI Taxonomy" id="53458"/>
    <lineage>
        <taxon>Bacteria</taxon>
        <taxon>Bacillati</taxon>
        <taxon>Actinomycetota</taxon>
        <taxon>Actinomycetes</taxon>
        <taxon>Micrococcales</taxon>
        <taxon>Intrasporangiaceae</taxon>
        <taxon>Janibacter</taxon>
    </lineage>
</organism>
<evidence type="ECO:0000313" key="1">
    <source>
        <dbReference type="EMBL" id="UUZ46495.1"/>
    </source>
</evidence>
<accession>A0AC61U8M2</accession>
<dbReference type="Proteomes" id="UP001059663">
    <property type="component" value="Chromosome"/>
</dbReference>
<proteinExistence type="predicted"/>
<gene>
    <name evidence="1" type="ORF">LP422_02060</name>
</gene>
<dbReference type="EMBL" id="CP087977">
    <property type="protein sequence ID" value="UUZ46495.1"/>
    <property type="molecule type" value="Genomic_DNA"/>
</dbReference>
<protein>
    <submittedName>
        <fullName evidence="1">Uncharacterized protein</fullName>
    </submittedName>
</protein>